<feature type="compositionally biased region" description="Polar residues" evidence="1">
    <location>
        <begin position="66"/>
        <end position="75"/>
    </location>
</feature>
<reference evidence="2 3" key="1">
    <citation type="submission" date="2017-09" db="EMBL/GenBank/DDBJ databases">
        <authorList>
            <person name="Bumgarner R.E."/>
        </authorList>
    </citation>
    <scope>NUCLEOTIDE SEQUENCE [LARGE SCALE GENOMIC DNA]</scope>
    <source>
        <strain evidence="2 3">T34998</strain>
    </source>
</reference>
<evidence type="ECO:0000313" key="3">
    <source>
        <dbReference type="Proteomes" id="UP000256324"/>
    </source>
</evidence>
<protein>
    <submittedName>
        <fullName evidence="2">Uncharacterized protein</fullName>
    </submittedName>
</protein>
<feature type="region of interest" description="Disordered" evidence="1">
    <location>
        <begin position="1"/>
        <end position="75"/>
    </location>
</feature>
<keyword evidence="3" id="KW-1185">Reference proteome</keyword>
<organism evidence="2 3">
    <name type="scientific">Cutibacterium namnetense</name>
    <dbReference type="NCBI Taxonomy" id="1574624"/>
    <lineage>
        <taxon>Bacteria</taxon>
        <taxon>Bacillati</taxon>
        <taxon>Actinomycetota</taxon>
        <taxon>Actinomycetes</taxon>
        <taxon>Propionibacteriales</taxon>
        <taxon>Propionibacteriaceae</taxon>
        <taxon>Cutibacterium</taxon>
    </lineage>
</organism>
<evidence type="ECO:0000256" key="1">
    <source>
        <dbReference type="SAM" id="MobiDB-lite"/>
    </source>
</evidence>
<name>A0ABX9I9D4_9ACTN</name>
<feature type="compositionally biased region" description="Polar residues" evidence="1">
    <location>
        <begin position="1"/>
        <end position="10"/>
    </location>
</feature>
<proteinExistence type="predicted"/>
<gene>
    <name evidence="2" type="ORF">CP880_09285</name>
</gene>
<sequence length="75" mass="8440">MCGNSCSETPGTKPGKLRVSTDTTWGHRPRTRVEPSADKRGHRTDRSSREYATGRQIDASRDESHLITTRPLSRM</sequence>
<dbReference type="Proteomes" id="UP000256324">
    <property type="component" value="Unassembled WGS sequence"/>
</dbReference>
<comment type="caution">
    <text evidence="2">The sequence shown here is derived from an EMBL/GenBank/DDBJ whole genome shotgun (WGS) entry which is preliminary data.</text>
</comment>
<dbReference type="EMBL" id="PCZS01000003">
    <property type="protein sequence ID" value="REB68645.1"/>
    <property type="molecule type" value="Genomic_DNA"/>
</dbReference>
<feature type="compositionally biased region" description="Basic and acidic residues" evidence="1">
    <location>
        <begin position="31"/>
        <end position="49"/>
    </location>
</feature>
<evidence type="ECO:0000313" key="2">
    <source>
        <dbReference type="EMBL" id="REB68645.1"/>
    </source>
</evidence>
<accession>A0ABX9I9D4</accession>